<dbReference type="AlphaFoldDB" id="A0A9P0G2C4"/>
<reference evidence="2" key="1">
    <citation type="submission" date="2021-12" db="EMBL/GenBank/DDBJ databases">
        <authorList>
            <person name="King R."/>
        </authorList>
    </citation>
    <scope>NUCLEOTIDE SEQUENCE</scope>
</reference>
<gene>
    <name evidence="2" type="ORF">BEMITA_LOCUS8518</name>
</gene>
<dbReference type="EMBL" id="OU963866">
    <property type="protein sequence ID" value="CAH0771822.1"/>
    <property type="molecule type" value="Genomic_DNA"/>
</dbReference>
<evidence type="ECO:0000259" key="1">
    <source>
        <dbReference type="PROSITE" id="PS50835"/>
    </source>
</evidence>
<keyword evidence="3" id="KW-1185">Reference proteome</keyword>
<proteinExistence type="predicted"/>
<name>A0A9P0G2C4_BEMTA</name>
<organism evidence="2 3">
    <name type="scientific">Bemisia tabaci</name>
    <name type="common">Sweetpotato whitefly</name>
    <name type="synonym">Aleurodes tabaci</name>
    <dbReference type="NCBI Taxonomy" id="7038"/>
    <lineage>
        <taxon>Eukaryota</taxon>
        <taxon>Metazoa</taxon>
        <taxon>Ecdysozoa</taxon>
        <taxon>Arthropoda</taxon>
        <taxon>Hexapoda</taxon>
        <taxon>Insecta</taxon>
        <taxon>Pterygota</taxon>
        <taxon>Neoptera</taxon>
        <taxon>Paraneoptera</taxon>
        <taxon>Hemiptera</taxon>
        <taxon>Sternorrhyncha</taxon>
        <taxon>Aleyrodoidea</taxon>
        <taxon>Aleyrodidae</taxon>
        <taxon>Aleyrodinae</taxon>
        <taxon>Bemisia</taxon>
    </lineage>
</organism>
<dbReference type="PROSITE" id="PS50835">
    <property type="entry name" value="IG_LIKE"/>
    <property type="match status" value="2"/>
</dbReference>
<dbReference type="InterPro" id="IPR003599">
    <property type="entry name" value="Ig_sub"/>
</dbReference>
<dbReference type="InterPro" id="IPR036179">
    <property type="entry name" value="Ig-like_dom_sf"/>
</dbReference>
<accession>A0A9P0G2C4</accession>
<dbReference type="SMART" id="SM00409">
    <property type="entry name" value="IG"/>
    <property type="match status" value="2"/>
</dbReference>
<dbReference type="PANTHER" id="PTHR21261">
    <property type="entry name" value="BEAT PROTEIN"/>
    <property type="match status" value="1"/>
</dbReference>
<dbReference type="Proteomes" id="UP001152759">
    <property type="component" value="Chromosome 5"/>
</dbReference>
<dbReference type="Gene3D" id="2.60.40.10">
    <property type="entry name" value="Immunoglobulins"/>
    <property type="match status" value="2"/>
</dbReference>
<feature type="domain" description="Ig-like" evidence="1">
    <location>
        <begin position="157"/>
        <end position="248"/>
    </location>
</feature>
<evidence type="ECO:0000313" key="2">
    <source>
        <dbReference type="EMBL" id="CAH0771822.1"/>
    </source>
</evidence>
<feature type="domain" description="Ig-like" evidence="1">
    <location>
        <begin position="44"/>
        <end position="154"/>
    </location>
</feature>
<evidence type="ECO:0000313" key="3">
    <source>
        <dbReference type="Proteomes" id="UP001152759"/>
    </source>
</evidence>
<dbReference type="SUPFAM" id="SSF48726">
    <property type="entry name" value="Immunoglobulin"/>
    <property type="match status" value="2"/>
</dbReference>
<dbReference type="InterPro" id="IPR013783">
    <property type="entry name" value="Ig-like_fold"/>
</dbReference>
<dbReference type="PANTHER" id="PTHR21261:SF2">
    <property type="entry name" value="GH04238P-RELATED"/>
    <property type="match status" value="1"/>
</dbReference>
<protein>
    <recommendedName>
        <fullName evidence="1">Ig-like domain-containing protein</fullName>
    </recommendedName>
</protein>
<dbReference type="InterPro" id="IPR007110">
    <property type="entry name" value="Ig-like_dom"/>
</dbReference>
<dbReference type="CDD" id="cd00096">
    <property type="entry name" value="Ig"/>
    <property type="match status" value="1"/>
</dbReference>
<dbReference type="KEGG" id="btab:109037368"/>
<sequence>MVFVFQSLSDISLKKFLTLVLLIYLHVERIKGDTSVKIKSLLVPEVVELGSRSSVVLDCDYSLDDPSGKPAGLVVKWFFNRHPSPVYQWIQNKRPQDLGVLKGRLNLDYRASSDATKMYRALEIVNVTTELSGEYQCQVSTFYNEDRQAKKMVILVPEKELVLTTSKEGNMVNLTCSAEGVYPEPNMTIQSSDRTHSGEYLVDKFERDGVYDIIARLEVSEEELDSPTNFDCDLEIPEAKYSKRKSFTYQPRPLSSTPDPLVTLTSNAKHRTYLDNRSSNMESVHLVWITLLIFVFVQLH</sequence>